<gene>
    <name evidence="2" type="ORF">K460DRAFT_371983</name>
</gene>
<dbReference type="RefSeq" id="XP_040782580.1">
    <property type="nucleotide sequence ID" value="XM_040934461.1"/>
</dbReference>
<dbReference type="Proteomes" id="UP000800039">
    <property type="component" value="Unassembled WGS sequence"/>
</dbReference>
<dbReference type="AlphaFoldDB" id="A0A9P4G6N8"/>
<comment type="caution">
    <text evidence="2">The sequence shown here is derived from an EMBL/GenBank/DDBJ whole genome shotgun (WGS) entry which is preliminary data.</text>
</comment>
<name>A0A9P4G6N8_9PLEO</name>
<evidence type="ECO:0000256" key="1">
    <source>
        <dbReference type="SAM" id="MobiDB-lite"/>
    </source>
</evidence>
<reference evidence="2" key="1">
    <citation type="submission" date="2020-01" db="EMBL/GenBank/DDBJ databases">
        <authorList>
            <consortium name="DOE Joint Genome Institute"/>
            <person name="Haridas S."/>
            <person name="Albert R."/>
            <person name="Binder M."/>
            <person name="Bloem J."/>
            <person name="Labutti K."/>
            <person name="Salamov A."/>
            <person name="Andreopoulos B."/>
            <person name="Baker S.E."/>
            <person name="Barry K."/>
            <person name="Bills G."/>
            <person name="Bluhm B.H."/>
            <person name="Cannon C."/>
            <person name="Castanera R."/>
            <person name="Culley D.E."/>
            <person name="Daum C."/>
            <person name="Ezra D."/>
            <person name="Gonzalez J.B."/>
            <person name="Henrissat B."/>
            <person name="Kuo A."/>
            <person name="Liang C."/>
            <person name="Lipzen A."/>
            <person name="Lutzoni F."/>
            <person name="Magnuson J."/>
            <person name="Mondo S."/>
            <person name="Nolan M."/>
            <person name="Ohm R."/>
            <person name="Pangilinan J."/>
            <person name="Park H.-J."/>
            <person name="Ramirez L."/>
            <person name="Alfaro M."/>
            <person name="Sun H."/>
            <person name="Tritt A."/>
            <person name="Yoshinaga Y."/>
            <person name="Zwiers L.-H."/>
            <person name="Turgeon B.G."/>
            <person name="Goodwin S.B."/>
            <person name="Spatafora J.W."/>
            <person name="Crous P.W."/>
            <person name="Grigoriev I.V."/>
        </authorList>
    </citation>
    <scope>NUCLEOTIDE SEQUENCE</scope>
    <source>
        <strain evidence="2">CBS 394.84</strain>
    </source>
</reference>
<sequence>MCYYRLFIFLGCGHSTFSSTPVRYCADARTKAVTVERNTGKSPEDEGSSGQSAAPSATSSANAPTHTLPVRTARKDLEECDASSATAAATEDDVQPCTEGRAHPFHSVRLERICAICEYEREERLRALESSVSEIRFEPWRWQGKFRGGRNGPPAKGTSFIHGQDVRASVLSMSAAVGTWMKDWNRKDSGMAP</sequence>
<dbReference type="OrthoDB" id="3927958at2759"/>
<organism evidence="2 3">
    <name type="scientific">Cucurbitaria berberidis CBS 394.84</name>
    <dbReference type="NCBI Taxonomy" id="1168544"/>
    <lineage>
        <taxon>Eukaryota</taxon>
        <taxon>Fungi</taxon>
        <taxon>Dikarya</taxon>
        <taxon>Ascomycota</taxon>
        <taxon>Pezizomycotina</taxon>
        <taxon>Dothideomycetes</taxon>
        <taxon>Pleosporomycetidae</taxon>
        <taxon>Pleosporales</taxon>
        <taxon>Pleosporineae</taxon>
        <taxon>Cucurbitariaceae</taxon>
        <taxon>Cucurbitaria</taxon>
    </lineage>
</organism>
<accession>A0A9P4G6N8</accession>
<dbReference type="GeneID" id="63851712"/>
<evidence type="ECO:0000313" key="2">
    <source>
        <dbReference type="EMBL" id="KAF1840017.1"/>
    </source>
</evidence>
<dbReference type="EMBL" id="ML976621">
    <property type="protein sequence ID" value="KAF1840017.1"/>
    <property type="molecule type" value="Genomic_DNA"/>
</dbReference>
<evidence type="ECO:0000313" key="3">
    <source>
        <dbReference type="Proteomes" id="UP000800039"/>
    </source>
</evidence>
<protein>
    <submittedName>
        <fullName evidence="2">Uncharacterized protein</fullName>
    </submittedName>
</protein>
<proteinExistence type="predicted"/>
<feature type="region of interest" description="Disordered" evidence="1">
    <location>
        <begin position="35"/>
        <end position="71"/>
    </location>
</feature>
<keyword evidence="3" id="KW-1185">Reference proteome</keyword>
<feature type="compositionally biased region" description="Low complexity" evidence="1">
    <location>
        <begin position="48"/>
        <end position="65"/>
    </location>
</feature>